<dbReference type="Proteomes" id="UP000466694">
    <property type="component" value="Unassembled WGS sequence"/>
</dbReference>
<reference evidence="2" key="3">
    <citation type="submission" date="2019-10" db="EMBL/GenBank/DDBJ databases">
        <authorList>
            <person name="Sugawara M."/>
            <person name="Epstein B."/>
            <person name="Badgley B."/>
            <person name="Unno T."/>
            <person name="Xu L."/>
            <person name="Reese J."/>
            <person name="Gyaneshwar P."/>
            <person name="Denny R."/>
            <person name="Mudege J."/>
            <person name="Bharti A."/>
            <person name="Farmer A."/>
            <person name="May G."/>
            <person name="Woodward J."/>
            <person name="Medigue C."/>
            <person name="Vallenet D."/>
            <person name="Lajus A."/>
            <person name="Rouy Z."/>
            <person name="Martinez-Vaz B."/>
            <person name="Tiffin P."/>
            <person name="Young N."/>
            <person name="Sadowsky M."/>
        </authorList>
    </citation>
    <scope>NUCLEOTIDE SEQUENCE</scope>
    <source>
        <strain evidence="2">USDA205</strain>
    </source>
</reference>
<dbReference type="RefSeq" id="WP_014327542.1">
    <property type="nucleotide sequence ID" value="NZ_BJNI01000113.1"/>
</dbReference>
<comment type="caution">
    <text evidence="3">The sequence shown here is derived from an EMBL/GenBank/DDBJ whole genome shotgun (WGS) entry which is preliminary data.</text>
</comment>
<keyword evidence="1" id="KW-0732">Signal</keyword>
<evidence type="ECO:0000313" key="5">
    <source>
        <dbReference type="Proteomes" id="UP000466694"/>
    </source>
</evidence>
<evidence type="ECO:0000256" key="1">
    <source>
        <dbReference type="SAM" id="SignalP"/>
    </source>
</evidence>
<gene>
    <name evidence="3" type="ORF">CO661_18915</name>
    <name evidence="2" type="ORF">GHK48_17410</name>
</gene>
<dbReference type="AlphaFoldDB" id="A0A2A6LW28"/>
<organism evidence="3 4">
    <name type="scientific">Rhizobium fredii</name>
    <name type="common">Sinorhizobium fredii</name>
    <dbReference type="NCBI Taxonomy" id="380"/>
    <lineage>
        <taxon>Bacteria</taxon>
        <taxon>Pseudomonadati</taxon>
        <taxon>Pseudomonadota</taxon>
        <taxon>Alphaproteobacteria</taxon>
        <taxon>Hyphomicrobiales</taxon>
        <taxon>Rhizobiaceae</taxon>
        <taxon>Sinorhizobium/Ensifer group</taxon>
        <taxon>Sinorhizobium</taxon>
    </lineage>
</organism>
<feature type="signal peptide" evidence="1">
    <location>
        <begin position="1"/>
        <end position="23"/>
    </location>
</feature>
<dbReference type="EMBL" id="WISZ01000139">
    <property type="protein sequence ID" value="MQX09993.1"/>
    <property type="molecule type" value="Genomic_DNA"/>
</dbReference>
<feature type="chain" id="PRO_5036035658" evidence="1">
    <location>
        <begin position="24"/>
        <end position="93"/>
    </location>
</feature>
<reference evidence="2 5" key="1">
    <citation type="journal article" date="2013" name="Genome Biol.">
        <title>Comparative genomics of the core and accessory genomes of 48 Sinorhizobium strains comprising five genospecies.</title>
        <authorList>
            <person name="Sugawara M."/>
            <person name="Epstein B."/>
            <person name="Badgley B.D."/>
            <person name="Unno T."/>
            <person name="Xu L."/>
            <person name="Reese J."/>
            <person name="Gyaneshwar P."/>
            <person name="Denny R."/>
            <person name="Mudge J."/>
            <person name="Bharti A.K."/>
            <person name="Farmer A.D."/>
            <person name="May G.D."/>
            <person name="Woodward J.E."/>
            <person name="Medigue C."/>
            <person name="Vallenet D."/>
            <person name="Lajus A."/>
            <person name="Rouy Z."/>
            <person name="Martinez-Vaz B."/>
            <person name="Tiffin P."/>
            <person name="Young N.D."/>
            <person name="Sadowsky M.J."/>
        </authorList>
    </citation>
    <scope>NUCLEOTIDE SEQUENCE [LARGE SCALE GENOMIC DNA]</scope>
    <source>
        <strain evidence="2 5">USDA205</strain>
    </source>
</reference>
<dbReference type="GeneID" id="48972025"/>
<evidence type="ECO:0000313" key="4">
    <source>
        <dbReference type="Proteomes" id="UP000220353"/>
    </source>
</evidence>
<accession>A0A2A6LW28</accession>
<evidence type="ECO:0000313" key="3">
    <source>
        <dbReference type="EMBL" id="PDT46349.1"/>
    </source>
</evidence>
<name>A0A2A6LW28_RHIFR</name>
<dbReference type="EMBL" id="NWTC01000014">
    <property type="protein sequence ID" value="PDT46349.1"/>
    <property type="molecule type" value="Genomic_DNA"/>
</dbReference>
<evidence type="ECO:0000313" key="2">
    <source>
        <dbReference type="EMBL" id="MQX09993.1"/>
    </source>
</evidence>
<reference evidence="3 4" key="2">
    <citation type="submission" date="2017-09" db="EMBL/GenBank/DDBJ databases">
        <title>Comparative genomics of rhizobia isolated from Phaseolus vulgaris in China.</title>
        <authorList>
            <person name="Tong W."/>
        </authorList>
    </citation>
    <scope>NUCLEOTIDE SEQUENCE [LARGE SCALE GENOMIC DNA]</scope>
    <source>
        <strain evidence="3 4">PCH1</strain>
    </source>
</reference>
<sequence length="93" mass="9855">MTSLATFINVVAFTALFTAHASAVPVERPSGVRRALQIYAGELSNSASLALEPMWRLDGSQFFCSQHGASSASAQPISGRATLPCGRKIRFVA</sequence>
<dbReference type="Proteomes" id="UP000220353">
    <property type="component" value="Unassembled WGS sequence"/>
</dbReference>
<protein>
    <submittedName>
        <fullName evidence="3">Uncharacterized protein</fullName>
    </submittedName>
</protein>
<proteinExistence type="predicted"/>